<feature type="transmembrane region" description="Helical" evidence="1">
    <location>
        <begin position="44"/>
        <end position="65"/>
    </location>
</feature>
<name>A0ABR9AMS8_9BACT</name>
<protein>
    <submittedName>
        <fullName evidence="2">Uncharacterized protein</fullName>
    </submittedName>
</protein>
<feature type="transmembrane region" description="Helical" evidence="1">
    <location>
        <begin position="6"/>
        <end position="37"/>
    </location>
</feature>
<evidence type="ECO:0000256" key="1">
    <source>
        <dbReference type="SAM" id="Phobius"/>
    </source>
</evidence>
<proteinExistence type="predicted"/>
<sequence length="123" mass="13719">MKFLLWMLLFALITLLASPFLTYWVMMLIWAILGIILGGDGVKAFFSAAMGVGIVWLGKSFWVTWSTASPLPEMMGEIMGINHQGALMLITALMGALIGGFSALTGNRFRKLFEKKQPYYYGR</sequence>
<evidence type="ECO:0000313" key="2">
    <source>
        <dbReference type="EMBL" id="MBD8490107.1"/>
    </source>
</evidence>
<keyword evidence="1" id="KW-0472">Membrane</keyword>
<keyword evidence="3" id="KW-1185">Reference proteome</keyword>
<keyword evidence="1" id="KW-1133">Transmembrane helix</keyword>
<reference evidence="2 3" key="1">
    <citation type="submission" date="2020-09" db="EMBL/GenBank/DDBJ databases">
        <title>Echinicola sp. CAU 1574 isolated from sand of Sido Beach.</title>
        <authorList>
            <person name="Kim W."/>
        </authorList>
    </citation>
    <scope>NUCLEOTIDE SEQUENCE [LARGE SCALE GENOMIC DNA]</scope>
    <source>
        <strain evidence="2 3">CAU 1574</strain>
    </source>
</reference>
<feature type="transmembrane region" description="Helical" evidence="1">
    <location>
        <begin position="85"/>
        <end position="106"/>
    </location>
</feature>
<gene>
    <name evidence="2" type="ORF">IFO69_15225</name>
</gene>
<dbReference type="EMBL" id="JACYTQ010000005">
    <property type="protein sequence ID" value="MBD8490107.1"/>
    <property type="molecule type" value="Genomic_DNA"/>
</dbReference>
<evidence type="ECO:0000313" key="3">
    <source>
        <dbReference type="Proteomes" id="UP000647133"/>
    </source>
</evidence>
<dbReference type="Proteomes" id="UP000647133">
    <property type="component" value="Unassembled WGS sequence"/>
</dbReference>
<accession>A0ABR9AMS8</accession>
<organism evidence="2 3">
    <name type="scientific">Echinicola arenosa</name>
    <dbReference type="NCBI Taxonomy" id="2774144"/>
    <lineage>
        <taxon>Bacteria</taxon>
        <taxon>Pseudomonadati</taxon>
        <taxon>Bacteroidota</taxon>
        <taxon>Cytophagia</taxon>
        <taxon>Cytophagales</taxon>
        <taxon>Cyclobacteriaceae</taxon>
        <taxon>Echinicola</taxon>
    </lineage>
</organism>
<comment type="caution">
    <text evidence="2">The sequence shown here is derived from an EMBL/GenBank/DDBJ whole genome shotgun (WGS) entry which is preliminary data.</text>
</comment>
<keyword evidence="1" id="KW-0812">Transmembrane</keyword>